<dbReference type="InterPro" id="IPR013324">
    <property type="entry name" value="RNA_pol_sigma_r3/r4-like"/>
</dbReference>
<name>A0A1V9GCX7_9BACT</name>
<dbReference type="SUPFAM" id="SSF88659">
    <property type="entry name" value="Sigma3 and sigma4 domains of RNA polymerase sigma factors"/>
    <property type="match status" value="1"/>
</dbReference>
<dbReference type="PANTHER" id="PTHR43133:SF46">
    <property type="entry name" value="RNA POLYMERASE SIGMA-70 FACTOR ECF SUBFAMILY"/>
    <property type="match status" value="1"/>
</dbReference>
<sequence>MKLNETAPWSDEVLTGLIRQGDAVAFEAVYNKYAAQLFHAAHAILKDRPTCEDIVQELFTNLWVKRKSLHIHHLRSYLFTATKNNVLMTIRSGKIKVALCDLEALVAQHTASDNIDAKELQQCIDRNVAQLPEKCRTIFMLSREEKRSHKEIASQLNISAKTVENQMTIAMKRLRSSLKDFLSFFL</sequence>
<proteinExistence type="inferred from homology"/>
<evidence type="ECO:0000259" key="5">
    <source>
        <dbReference type="Pfam" id="PF04542"/>
    </source>
</evidence>
<dbReference type="InterPro" id="IPR036388">
    <property type="entry name" value="WH-like_DNA-bd_sf"/>
</dbReference>
<gene>
    <name evidence="7" type="ORF">A4R26_00240</name>
</gene>
<dbReference type="GO" id="GO:0003677">
    <property type="term" value="F:DNA binding"/>
    <property type="evidence" value="ECO:0007669"/>
    <property type="project" value="InterPro"/>
</dbReference>
<dbReference type="GO" id="GO:0016987">
    <property type="term" value="F:sigma factor activity"/>
    <property type="evidence" value="ECO:0007669"/>
    <property type="project" value="UniProtKB-KW"/>
</dbReference>
<evidence type="ECO:0008006" key="9">
    <source>
        <dbReference type="Google" id="ProtNLM"/>
    </source>
</evidence>
<dbReference type="InterPro" id="IPR007627">
    <property type="entry name" value="RNA_pol_sigma70_r2"/>
</dbReference>
<dbReference type="NCBIfam" id="TIGR02985">
    <property type="entry name" value="Sig70_bacteroi1"/>
    <property type="match status" value="1"/>
</dbReference>
<dbReference type="PANTHER" id="PTHR43133">
    <property type="entry name" value="RNA POLYMERASE ECF-TYPE SIGMA FACTO"/>
    <property type="match status" value="1"/>
</dbReference>
<dbReference type="GO" id="GO:0006352">
    <property type="term" value="P:DNA-templated transcription initiation"/>
    <property type="evidence" value="ECO:0007669"/>
    <property type="project" value="InterPro"/>
</dbReference>
<dbReference type="Gene3D" id="1.10.10.10">
    <property type="entry name" value="Winged helix-like DNA-binding domain superfamily/Winged helix DNA-binding domain"/>
    <property type="match status" value="1"/>
</dbReference>
<dbReference type="Pfam" id="PF08281">
    <property type="entry name" value="Sigma70_r4_2"/>
    <property type="match status" value="1"/>
</dbReference>
<dbReference type="NCBIfam" id="TIGR02937">
    <property type="entry name" value="sigma70-ECF"/>
    <property type="match status" value="1"/>
</dbReference>
<dbReference type="STRING" id="550983.A4R26_00240"/>
<dbReference type="Gene3D" id="1.10.1740.10">
    <property type="match status" value="1"/>
</dbReference>
<evidence type="ECO:0000313" key="7">
    <source>
        <dbReference type="EMBL" id="OQP68276.1"/>
    </source>
</evidence>
<keyword evidence="8" id="KW-1185">Reference proteome</keyword>
<accession>A0A1V9GCX7</accession>
<dbReference type="Pfam" id="PF04542">
    <property type="entry name" value="Sigma70_r2"/>
    <property type="match status" value="1"/>
</dbReference>
<dbReference type="EMBL" id="LWBP01000001">
    <property type="protein sequence ID" value="OQP68276.1"/>
    <property type="molecule type" value="Genomic_DNA"/>
</dbReference>
<evidence type="ECO:0000313" key="8">
    <source>
        <dbReference type="Proteomes" id="UP000192276"/>
    </source>
</evidence>
<dbReference type="RefSeq" id="WP_081158445.1">
    <property type="nucleotide sequence ID" value="NZ_LWBP01000001.1"/>
</dbReference>
<evidence type="ECO:0000256" key="1">
    <source>
        <dbReference type="ARBA" id="ARBA00010641"/>
    </source>
</evidence>
<comment type="similarity">
    <text evidence="1">Belongs to the sigma-70 factor family. ECF subfamily.</text>
</comment>
<keyword evidence="2" id="KW-0805">Transcription regulation</keyword>
<dbReference type="InterPro" id="IPR014327">
    <property type="entry name" value="RNA_pol_sigma70_bacteroid"/>
</dbReference>
<dbReference type="InterPro" id="IPR013249">
    <property type="entry name" value="RNA_pol_sigma70_r4_t2"/>
</dbReference>
<evidence type="ECO:0000256" key="3">
    <source>
        <dbReference type="ARBA" id="ARBA00023082"/>
    </source>
</evidence>
<feature type="domain" description="RNA polymerase sigma-70 region 2" evidence="5">
    <location>
        <begin position="30"/>
        <end position="92"/>
    </location>
</feature>
<dbReference type="SUPFAM" id="SSF88946">
    <property type="entry name" value="Sigma2 domain of RNA polymerase sigma factors"/>
    <property type="match status" value="1"/>
</dbReference>
<dbReference type="OrthoDB" id="665981at2"/>
<dbReference type="AlphaFoldDB" id="A0A1V9GCX7"/>
<organism evidence="7 8">
    <name type="scientific">Niastella populi</name>
    <dbReference type="NCBI Taxonomy" id="550983"/>
    <lineage>
        <taxon>Bacteria</taxon>
        <taxon>Pseudomonadati</taxon>
        <taxon>Bacteroidota</taxon>
        <taxon>Chitinophagia</taxon>
        <taxon>Chitinophagales</taxon>
        <taxon>Chitinophagaceae</taxon>
        <taxon>Niastella</taxon>
    </lineage>
</organism>
<dbReference type="InterPro" id="IPR013325">
    <property type="entry name" value="RNA_pol_sigma_r2"/>
</dbReference>
<keyword evidence="3" id="KW-0731">Sigma factor</keyword>
<reference evidence="8" key="1">
    <citation type="submission" date="2016-04" db="EMBL/GenBank/DDBJ databases">
        <authorList>
            <person name="Chen L."/>
            <person name="Zhuang W."/>
            <person name="Wang G."/>
        </authorList>
    </citation>
    <scope>NUCLEOTIDE SEQUENCE [LARGE SCALE GENOMIC DNA]</scope>
    <source>
        <strain evidence="8">208</strain>
    </source>
</reference>
<protein>
    <recommendedName>
        <fullName evidence="9">RNA polymerase sigma-70 factor</fullName>
    </recommendedName>
</protein>
<evidence type="ECO:0000256" key="4">
    <source>
        <dbReference type="ARBA" id="ARBA00023163"/>
    </source>
</evidence>
<feature type="domain" description="RNA polymerase sigma factor 70 region 4 type 2" evidence="6">
    <location>
        <begin position="122"/>
        <end position="174"/>
    </location>
</feature>
<keyword evidence="4" id="KW-0804">Transcription</keyword>
<dbReference type="InterPro" id="IPR039425">
    <property type="entry name" value="RNA_pol_sigma-70-like"/>
</dbReference>
<dbReference type="InterPro" id="IPR014284">
    <property type="entry name" value="RNA_pol_sigma-70_dom"/>
</dbReference>
<dbReference type="Proteomes" id="UP000192276">
    <property type="component" value="Unassembled WGS sequence"/>
</dbReference>
<evidence type="ECO:0000259" key="6">
    <source>
        <dbReference type="Pfam" id="PF08281"/>
    </source>
</evidence>
<evidence type="ECO:0000256" key="2">
    <source>
        <dbReference type="ARBA" id="ARBA00023015"/>
    </source>
</evidence>
<comment type="caution">
    <text evidence="7">The sequence shown here is derived from an EMBL/GenBank/DDBJ whole genome shotgun (WGS) entry which is preliminary data.</text>
</comment>